<dbReference type="Proteomes" id="UP000319210">
    <property type="component" value="Unassembled WGS sequence"/>
</dbReference>
<proteinExistence type="predicted"/>
<sequence>MTNRRIDRFRRATLAASSLSLLACGAFACSSPQREYTVPRSLCDITVPPRLTEKLLVAGKELHVRLEDKTLNKSFQHCWVSVDGEEVLSVSREWHSGRDIPQVVALQSELDVGSLRGEDDFQYGERGAVKRVVCRHPRQEDWSLFVITQVRGSQEPTVSEIKRFTATYAKAVEKSKQCDR</sequence>
<keyword evidence="3" id="KW-1185">Reference proteome</keyword>
<dbReference type="EMBL" id="BJMM01000086">
    <property type="protein sequence ID" value="GEB54159.1"/>
    <property type="molecule type" value="Genomic_DNA"/>
</dbReference>
<keyword evidence="1" id="KW-0732">Signal</keyword>
<feature type="signal peptide" evidence="1">
    <location>
        <begin position="1"/>
        <end position="28"/>
    </location>
</feature>
<protein>
    <recommendedName>
        <fullName evidence="4">DUF3558 domain-containing protein</fullName>
    </recommendedName>
</protein>
<evidence type="ECO:0000256" key="1">
    <source>
        <dbReference type="SAM" id="SignalP"/>
    </source>
</evidence>
<evidence type="ECO:0008006" key="4">
    <source>
        <dbReference type="Google" id="ProtNLM"/>
    </source>
</evidence>
<evidence type="ECO:0000313" key="3">
    <source>
        <dbReference type="Proteomes" id="UP000319210"/>
    </source>
</evidence>
<evidence type="ECO:0000313" key="2">
    <source>
        <dbReference type="EMBL" id="GEB54159.1"/>
    </source>
</evidence>
<reference evidence="2 3" key="1">
    <citation type="submission" date="2019-06" db="EMBL/GenBank/DDBJ databases">
        <title>Whole genome shotgun sequence of Streptomyces cacaoi subsp. cacaoi NBRC 12748.</title>
        <authorList>
            <person name="Hosoyama A."/>
            <person name="Uohara A."/>
            <person name="Ohji S."/>
            <person name="Ichikawa N."/>
        </authorList>
    </citation>
    <scope>NUCLEOTIDE SEQUENCE [LARGE SCALE GENOMIC DNA]</scope>
    <source>
        <strain evidence="2 3">NBRC 12748</strain>
    </source>
</reference>
<feature type="chain" id="PRO_5021440781" description="DUF3558 domain-containing protein" evidence="1">
    <location>
        <begin position="29"/>
        <end position="180"/>
    </location>
</feature>
<comment type="caution">
    <text evidence="2">The sequence shown here is derived from an EMBL/GenBank/DDBJ whole genome shotgun (WGS) entry which is preliminary data.</text>
</comment>
<dbReference type="PROSITE" id="PS51257">
    <property type="entry name" value="PROKAR_LIPOPROTEIN"/>
    <property type="match status" value="1"/>
</dbReference>
<organism evidence="2 3">
    <name type="scientific">Streptomyces cacaoi</name>
    <dbReference type="NCBI Taxonomy" id="1898"/>
    <lineage>
        <taxon>Bacteria</taxon>
        <taxon>Bacillati</taxon>
        <taxon>Actinomycetota</taxon>
        <taxon>Actinomycetes</taxon>
        <taxon>Kitasatosporales</taxon>
        <taxon>Streptomycetaceae</taxon>
        <taxon>Streptomyces</taxon>
    </lineage>
</organism>
<dbReference type="AlphaFoldDB" id="A0A4Y3R9S9"/>
<name>A0A4Y3R9S9_STRCI</name>
<gene>
    <name evidence="2" type="ORF">SCA03_67100</name>
</gene>
<accession>A0A4Y3R9S9</accession>